<dbReference type="Proteomes" id="UP001141327">
    <property type="component" value="Unassembled WGS sequence"/>
</dbReference>
<sequence length="126" mass="14016">MPAVRHAERLFGGHLGLRDRYAEAPTVVVGNGEHHPDSVSRVTWAIFLRPYVLSEIPDFGYPLSDPDHRPTTPTAVGDIARVLLHQVHQLATAPDGGQAHCDLRLPNLCWDGKHPKSLKMIDFDRV</sequence>
<name>A0ABQ8UD41_9EUKA</name>
<gene>
    <name evidence="1" type="ORF">PAPYR_8405</name>
</gene>
<comment type="caution">
    <text evidence="1">The sequence shown here is derived from an EMBL/GenBank/DDBJ whole genome shotgun (WGS) entry which is preliminary data.</text>
</comment>
<evidence type="ECO:0008006" key="3">
    <source>
        <dbReference type="Google" id="ProtNLM"/>
    </source>
</evidence>
<evidence type="ECO:0000313" key="2">
    <source>
        <dbReference type="Proteomes" id="UP001141327"/>
    </source>
</evidence>
<dbReference type="EMBL" id="JAPMOS010000072">
    <property type="protein sequence ID" value="KAJ4456366.1"/>
    <property type="molecule type" value="Genomic_DNA"/>
</dbReference>
<protein>
    <recommendedName>
        <fullName evidence="3">Protein kinase domain-containing protein</fullName>
    </recommendedName>
</protein>
<keyword evidence="2" id="KW-1185">Reference proteome</keyword>
<accession>A0ABQ8UD41</accession>
<organism evidence="1 2">
    <name type="scientific">Paratrimastix pyriformis</name>
    <dbReference type="NCBI Taxonomy" id="342808"/>
    <lineage>
        <taxon>Eukaryota</taxon>
        <taxon>Metamonada</taxon>
        <taxon>Preaxostyla</taxon>
        <taxon>Paratrimastigidae</taxon>
        <taxon>Paratrimastix</taxon>
    </lineage>
</organism>
<evidence type="ECO:0000313" key="1">
    <source>
        <dbReference type="EMBL" id="KAJ4456366.1"/>
    </source>
</evidence>
<proteinExistence type="predicted"/>
<reference evidence="1" key="1">
    <citation type="journal article" date="2022" name="bioRxiv">
        <title>Genomics of Preaxostyla Flagellates Illuminates Evolutionary Transitions and the Path Towards Mitochondrial Loss.</title>
        <authorList>
            <person name="Novak L.V.F."/>
            <person name="Treitli S.C."/>
            <person name="Pyrih J."/>
            <person name="Halakuc P."/>
            <person name="Pipaliya S.V."/>
            <person name="Vacek V."/>
            <person name="Brzon O."/>
            <person name="Soukal P."/>
            <person name="Eme L."/>
            <person name="Dacks J.B."/>
            <person name="Karnkowska A."/>
            <person name="Elias M."/>
            <person name="Hampl V."/>
        </authorList>
    </citation>
    <scope>NUCLEOTIDE SEQUENCE</scope>
    <source>
        <strain evidence="1">RCP-MX</strain>
    </source>
</reference>